<dbReference type="SMART" id="SM00646">
    <property type="entry name" value="Ami_3"/>
    <property type="match status" value="1"/>
</dbReference>
<gene>
    <name evidence="6" type="ORF">E4635_05140</name>
</gene>
<proteinExistence type="predicted"/>
<evidence type="ECO:0000256" key="4">
    <source>
        <dbReference type="SAM" id="SignalP"/>
    </source>
</evidence>
<dbReference type="Pfam" id="PF01520">
    <property type="entry name" value="Amidase_3"/>
    <property type="match status" value="1"/>
</dbReference>
<evidence type="ECO:0000256" key="1">
    <source>
        <dbReference type="ARBA" id="ARBA00001561"/>
    </source>
</evidence>
<comment type="caution">
    <text evidence="6">The sequence shown here is derived from an EMBL/GenBank/DDBJ whole genome shotgun (WGS) entry which is preliminary data.</text>
</comment>
<sequence length="207" mass="23010">MKNIVKILAVAAVSFSVYAFTAAETKTKETITVVIDAGHGGTDFGAVHESHMEKDIVSQISNKIHTLNKNSDVIIYFTRTDDNLITLEKRTAMINDIKPDLFVSLHVNQHKNDGTFGMEGYVAKESLYSEESLAFASDLTSKLSKATNLNVRGIKKAPFYILKNTNCPGLVLELGFLSNEKDRNYLTDANNQEVIAKTILDFICQMR</sequence>
<dbReference type="Gene3D" id="3.40.630.40">
    <property type="entry name" value="Zn-dependent exopeptidases"/>
    <property type="match status" value="1"/>
</dbReference>
<evidence type="ECO:0000313" key="7">
    <source>
        <dbReference type="Proteomes" id="UP000297407"/>
    </source>
</evidence>
<dbReference type="PANTHER" id="PTHR30404:SF0">
    <property type="entry name" value="N-ACETYLMURAMOYL-L-ALANINE AMIDASE AMIC"/>
    <property type="match status" value="1"/>
</dbReference>
<keyword evidence="3" id="KW-0378">Hydrolase</keyword>
<dbReference type="PANTHER" id="PTHR30404">
    <property type="entry name" value="N-ACETYLMURAMOYL-L-ALANINE AMIDASE"/>
    <property type="match status" value="1"/>
</dbReference>
<organism evidence="6 7">
    <name type="scientific">Flavobacterium humi</name>
    <dbReference type="NCBI Taxonomy" id="2562683"/>
    <lineage>
        <taxon>Bacteria</taxon>
        <taxon>Pseudomonadati</taxon>
        <taxon>Bacteroidota</taxon>
        <taxon>Flavobacteriia</taxon>
        <taxon>Flavobacteriales</taxon>
        <taxon>Flavobacteriaceae</taxon>
        <taxon>Flavobacterium</taxon>
    </lineage>
</organism>
<dbReference type="AlphaFoldDB" id="A0A4Z0LBK5"/>
<dbReference type="GO" id="GO:0009253">
    <property type="term" value="P:peptidoglycan catabolic process"/>
    <property type="evidence" value="ECO:0007669"/>
    <property type="project" value="InterPro"/>
</dbReference>
<dbReference type="Proteomes" id="UP000297407">
    <property type="component" value="Unassembled WGS sequence"/>
</dbReference>
<name>A0A4Z0LBK5_9FLAO</name>
<comment type="catalytic activity">
    <reaction evidence="1">
        <text>Hydrolyzes the link between N-acetylmuramoyl residues and L-amino acid residues in certain cell-wall glycopeptides.</text>
        <dbReference type="EC" id="3.5.1.28"/>
    </reaction>
</comment>
<dbReference type="OrthoDB" id="9806267at2"/>
<evidence type="ECO:0000259" key="5">
    <source>
        <dbReference type="SMART" id="SM00646"/>
    </source>
</evidence>
<protein>
    <recommendedName>
        <fullName evidence="2">N-acetylmuramoyl-L-alanine amidase</fullName>
        <ecNumber evidence="2">3.5.1.28</ecNumber>
    </recommendedName>
</protein>
<keyword evidence="7" id="KW-1185">Reference proteome</keyword>
<reference evidence="6 7" key="1">
    <citation type="submission" date="2019-04" db="EMBL/GenBank/DDBJ databases">
        <title>Flavobacterium sp. strain DS2-A Genome sequencing and assembly.</title>
        <authorList>
            <person name="Kim I."/>
        </authorList>
    </citation>
    <scope>NUCLEOTIDE SEQUENCE [LARGE SCALE GENOMIC DNA]</scope>
    <source>
        <strain evidence="6 7">DS2-A</strain>
    </source>
</reference>
<accession>A0A4Z0LBK5</accession>
<feature type="signal peptide" evidence="4">
    <location>
        <begin position="1"/>
        <end position="19"/>
    </location>
</feature>
<dbReference type="InterPro" id="IPR050695">
    <property type="entry name" value="N-acetylmuramoyl_amidase_3"/>
</dbReference>
<dbReference type="RefSeq" id="WP_135525550.1">
    <property type="nucleotide sequence ID" value="NZ_SRLH01000002.1"/>
</dbReference>
<dbReference type="InterPro" id="IPR002508">
    <property type="entry name" value="MurNAc-LAA_cat"/>
</dbReference>
<dbReference type="GO" id="GO:0008745">
    <property type="term" value="F:N-acetylmuramoyl-L-alanine amidase activity"/>
    <property type="evidence" value="ECO:0007669"/>
    <property type="project" value="UniProtKB-EC"/>
</dbReference>
<feature type="chain" id="PRO_5021331852" description="N-acetylmuramoyl-L-alanine amidase" evidence="4">
    <location>
        <begin position="20"/>
        <end position="207"/>
    </location>
</feature>
<feature type="domain" description="MurNAc-LAA" evidence="5">
    <location>
        <begin position="91"/>
        <end position="204"/>
    </location>
</feature>
<dbReference type="SUPFAM" id="SSF53187">
    <property type="entry name" value="Zn-dependent exopeptidases"/>
    <property type="match status" value="1"/>
</dbReference>
<evidence type="ECO:0000313" key="6">
    <source>
        <dbReference type="EMBL" id="TGD59240.1"/>
    </source>
</evidence>
<keyword evidence="4" id="KW-0732">Signal</keyword>
<dbReference type="EMBL" id="SRLH01000002">
    <property type="protein sequence ID" value="TGD59240.1"/>
    <property type="molecule type" value="Genomic_DNA"/>
</dbReference>
<dbReference type="CDD" id="cd02696">
    <property type="entry name" value="MurNAc-LAA"/>
    <property type="match status" value="1"/>
</dbReference>
<evidence type="ECO:0000256" key="3">
    <source>
        <dbReference type="ARBA" id="ARBA00022801"/>
    </source>
</evidence>
<dbReference type="EC" id="3.5.1.28" evidence="2"/>
<dbReference type="GO" id="GO:0030288">
    <property type="term" value="C:outer membrane-bounded periplasmic space"/>
    <property type="evidence" value="ECO:0007669"/>
    <property type="project" value="TreeGrafter"/>
</dbReference>
<evidence type="ECO:0000256" key="2">
    <source>
        <dbReference type="ARBA" id="ARBA00011901"/>
    </source>
</evidence>